<dbReference type="PRINTS" id="PR00622">
    <property type="entry name" value="HISTONEH3"/>
</dbReference>
<dbReference type="GO" id="GO:0030527">
    <property type="term" value="F:structural constituent of chromatin"/>
    <property type="evidence" value="ECO:0007669"/>
    <property type="project" value="InterPro"/>
</dbReference>
<dbReference type="SMART" id="SM00428">
    <property type="entry name" value="H3"/>
    <property type="match status" value="1"/>
</dbReference>
<dbReference type="PANTHER" id="PTHR11426">
    <property type="entry name" value="HISTONE H3"/>
    <property type="match status" value="1"/>
</dbReference>
<protein>
    <submittedName>
        <fullName evidence="7">Histone domain-containing protein</fullName>
    </submittedName>
</protein>
<comment type="similarity">
    <text evidence="2">Belongs to the histone H3 family.</text>
</comment>
<accession>L8X8H4</accession>
<dbReference type="Pfam" id="PF00125">
    <property type="entry name" value="Histone"/>
    <property type="match status" value="2"/>
</dbReference>
<evidence type="ECO:0000256" key="5">
    <source>
        <dbReference type="SAM" id="MobiDB-lite"/>
    </source>
</evidence>
<evidence type="ECO:0000259" key="6">
    <source>
        <dbReference type="Pfam" id="PF00125"/>
    </source>
</evidence>
<gene>
    <name evidence="7" type="ORF">AG1IA_00585</name>
</gene>
<proteinExistence type="inferred from homology"/>
<comment type="subcellular location">
    <subcellularLocation>
        <location evidence="1">Chromosome</location>
    </subcellularLocation>
</comment>
<name>L8X8H4_THACA</name>
<dbReference type="OrthoDB" id="842664at2759"/>
<keyword evidence="4" id="KW-0238">DNA-binding</keyword>
<feature type="domain" description="Core Histone H2A/H2B/H3" evidence="6">
    <location>
        <begin position="233"/>
        <end position="255"/>
    </location>
</feature>
<reference evidence="7 8" key="1">
    <citation type="journal article" date="2013" name="Nat. Commun.">
        <title>The evolution and pathogenic mechanisms of the rice sheath blight pathogen.</title>
        <authorList>
            <person name="Zheng A."/>
            <person name="Lin R."/>
            <person name="Xu L."/>
            <person name="Qin P."/>
            <person name="Tang C."/>
            <person name="Ai P."/>
            <person name="Zhang D."/>
            <person name="Liu Y."/>
            <person name="Sun Z."/>
            <person name="Feng H."/>
            <person name="Wang Y."/>
            <person name="Chen Y."/>
            <person name="Liang X."/>
            <person name="Fu R."/>
            <person name="Li Q."/>
            <person name="Zhang J."/>
            <person name="Yu X."/>
            <person name="Xie Z."/>
            <person name="Ding L."/>
            <person name="Guan P."/>
            <person name="Tang J."/>
            <person name="Liang Y."/>
            <person name="Wang S."/>
            <person name="Deng Q."/>
            <person name="Li S."/>
            <person name="Zhu J."/>
            <person name="Wang L."/>
            <person name="Liu H."/>
            <person name="Li P."/>
        </authorList>
    </citation>
    <scope>NUCLEOTIDE SEQUENCE [LARGE SCALE GENOMIC DNA]</scope>
    <source>
        <strain evidence="8">AG-1 IA</strain>
    </source>
</reference>
<evidence type="ECO:0000313" key="8">
    <source>
        <dbReference type="Proteomes" id="UP000011668"/>
    </source>
</evidence>
<feature type="region of interest" description="Disordered" evidence="5">
    <location>
        <begin position="36"/>
        <end position="139"/>
    </location>
</feature>
<dbReference type="CDD" id="cd22911">
    <property type="entry name" value="HFD_H3"/>
    <property type="match status" value="1"/>
</dbReference>
<dbReference type="GO" id="GO:0000786">
    <property type="term" value="C:nucleosome"/>
    <property type="evidence" value="ECO:0007669"/>
    <property type="project" value="UniProtKB-KW"/>
</dbReference>
<dbReference type="EMBL" id="AFRT01000088">
    <property type="protein sequence ID" value="ELU45387.1"/>
    <property type="molecule type" value="Genomic_DNA"/>
</dbReference>
<feature type="domain" description="Core Histone H2A/H2B/H3" evidence="6">
    <location>
        <begin position="142"/>
        <end position="214"/>
    </location>
</feature>
<evidence type="ECO:0000256" key="3">
    <source>
        <dbReference type="ARBA" id="ARBA00022454"/>
    </source>
</evidence>
<keyword evidence="3" id="KW-0158">Chromosome</keyword>
<evidence type="ECO:0000256" key="2">
    <source>
        <dbReference type="ARBA" id="ARBA00010343"/>
    </source>
</evidence>
<keyword evidence="4" id="KW-0544">Nucleosome core</keyword>
<dbReference type="HOGENOM" id="CLU_1074337_0_0_1"/>
<dbReference type="InterPro" id="IPR000164">
    <property type="entry name" value="Histone_H3/CENP-A"/>
</dbReference>
<keyword evidence="8" id="KW-1185">Reference proteome</keyword>
<dbReference type="STRING" id="983506.L8X8H4"/>
<dbReference type="GO" id="GO:0046982">
    <property type="term" value="F:protein heterodimerization activity"/>
    <property type="evidence" value="ECO:0007669"/>
    <property type="project" value="InterPro"/>
</dbReference>
<dbReference type="InterPro" id="IPR007125">
    <property type="entry name" value="H2A/H2B/H3"/>
</dbReference>
<evidence type="ECO:0000313" key="7">
    <source>
        <dbReference type="EMBL" id="ELU45387.1"/>
    </source>
</evidence>
<evidence type="ECO:0000256" key="4">
    <source>
        <dbReference type="ARBA" id="ARBA00023269"/>
    </source>
</evidence>
<dbReference type="InterPro" id="IPR009072">
    <property type="entry name" value="Histone-fold"/>
</dbReference>
<dbReference type="AlphaFoldDB" id="L8X8H4"/>
<organism evidence="7 8">
    <name type="scientific">Thanatephorus cucumeris (strain AG1-IA)</name>
    <name type="common">Rice sheath blight fungus</name>
    <name type="synonym">Rhizoctonia solani</name>
    <dbReference type="NCBI Taxonomy" id="983506"/>
    <lineage>
        <taxon>Eukaryota</taxon>
        <taxon>Fungi</taxon>
        <taxon>Dikarya</taxon>
        <taxon>Basidiomycota</taxon>
        <taxon>Agaricomycotina</taxon>
        <taxon>Agaricomycetes</taxon>
        <taxon>Cantharellales</taxon>
        <taxon>Ceratobasidiaceae</taxon>
        <taxon>Rhizoctonia</taxon>
        <taxon>Rhizoctonia solani AG-1</taxon>
    </lineage>
</organism>
<evidence type="ECO:0000256" key="1">
    <source>
        <dbReference type="ARBA" id="ARBA00004286"/>
    </source>
</evidence>
<dbReference type="Gene3D" id="1.10.20.10">
    <property type="entry name" value="Histone, subunit A"/>
    <property type="match status" value="1"/>
</dbReference>
<comment type="caution">
    <text evidence="7">The sequence shown here is derived from an EMBL/GenBank/DDBJ whole genome shotgun (WGS) entry which is preliminary data.</text>
</comment>
<dbReference type="Proteomes" id="UP000011668">
    <property type="component" value="Unassembled WGS sequence"/>
</dbReference>
<feature type="compositionally biased region" description="Polar residues" evidence="5">
    <location>
        <begin position="46"/>
        <end position="55"/>
    </location>
</feature>
<sequence>MKLIAKRVHRVGKLSGPDTHIRFGFINELKSKSQGQVEDQLGQARTHVTCQQTAHSGVDPSSDVNRPHLSKMVTTMQSEAGPSKRRPRPSDEDEDMDATTPPRKKTATARKSTGGKPPRRSTKQQDGDDDEGTKKKRRYRPGVLALREIRRYQKSTDLLIAKLPFSRVVREVAQDMTTQAGGGYPAGLRWQSSALLALQEATEAYLVHLFEDTCVPQFIPACFFASPYPHYRNLCAIHAKRVTIMQRDIQLARRIRGRI</sequence>
<dbReference type="SUPFAM" id="SSF47113">
    <property type="entry name" value="Histone-fold"/>
    <property type="match status" value="1"/>
</dbReference>
<dbReference type="GO" id="GO:0003677">
    <property type="term" value="F:DNA binding"/>
    <property type="evidence" value="ECO:0007669"/>
    <property type="project" value="InterPro"/>
</dbReference>